<dbReference type="Proteomes" id="UP000515154">
    <property type="component" value="Linkage group LG5"/>
</dbReference>
<feature type="domain" description="Hikeshi-like N-terminal" evidence="2">
    <location>
        <begin position="5"/>
        <end position="128"/>
    </location>
</feature>
<dbReference type="RefSeq" id="XP_029636429.1">
    <property type="nucleotide sequence ID" value="XM_029780569.2"/>
</dbReference>
<reference evidence="5" key="1">
    <citation type="submission" date="2025-08" db="UniProtKB">
        <authorList>
            <consortium name="RefSeq"/>
        </authorList>
    </citation>
    <scope>IDENTIFICATION</scope>
</reference>
<proteinExistence type="inferred from homology"/>
<evidence type="ECO:0000313" key="4">
    <source>
        <dbReference type="Proteomes" id="UP000515154"/>
    </source>
</evidence>
<dbReference type="InterPro" id="IPR031318">
    <property type="entry name" value="OPI10"/>
</dbReference>
<gene>
    <name evidence="5" type="primary">LOC115211849</name>
</gene>
<evidence type="ECO:0000259" key="2">
    <source>
        <dbReference type="Pfam" id="PF05603"/>
    </source>
</evidence>
<evidence type="ECO:0000256" key="1">
    <source>
        <dbReference type="ARBA" id="ARBA00006623"/>
    </source>
</evidence>
<dbReference type="GO" id="GO:0005634">
    <property type="term" value="C:nucleus"/>
    <property type="evidence" value="ECO:0007669"/>
    <property type="project" value="TreeGrafter"/>
</dbReference>
<feature type="domain" description="Hikeshi-like C-terminal" evidence="3">
    <location>
        <begin position="136"/>
        <end position="191"/>
    </location>
</feature>
<dbReference type="GO" id="GO:0030544">
    <property type="term" value="F:Hsp70 protein binding"/>
    <property type="evidence" value="ECO:0007669"/>
    <property type="project" value="TreeGrafter"/>
</dbReference>
<dbReference type="PANTHER" id="PTHR12925">
    <property type="entry name" value="HIKESHI FAMILY MEMBER"/>
    <property type="match status" value="1"/>
</dbReference>
<organism evidence="4 5">
    <name type="scientific">Octopus sinensis</name>
    <name type="common">East Asian common octopus</name>
    <dbReference type="NCBI Taxonomy" id="2607531"/>
    <lineage>
        <taxon>Eukaryota</taxon>
        <taxon>Metazoa</taxon>
        <taxon>Spiralia</taxon>
        <taxon>Lophotrochozoa</taxon>
        <taxon>Mollusca</taxon>
        <taxon>Cephalopoda</taxon>
        <taxon>Coleoidea</taxon>
        <taxon>Octopodiformes</taxon>
        <taxon>Octopoda</taxon>
        <taxon>Incirrata</taxon>
        <taxon>Octopodidae</taxon>
        <taxon>Octopus</taxon>
    </lineage>
</organism>
<dbReference type="GO" id="GO:0061608">
    <property type="term" value="F:nuclear import signal receptor activity"/>
    <property type="evidence" value="ECO:0007669"/>
    <property type="project" value="TreeGrafter"/>
</dbReference>
<dbReference type="Pfam" id="PF05603">
    <property type="entry name" value="Hikeshi-like_N"/>
    <property type="match status" value="1"/>
</dbReference>
<dbReference type="AlphaFoldDB" id="A0A6P7SDE9"/>
<comment type="similarity">
    <text evidence="1">Belongs to the OPI10 family.</text>
</comment>
<dbReference type="GO" id="GO:0005829">
    <property type="term" value="C:cytosol"/>
    <property type="evidence" value="ECO:0007669"/>
    <property type="project" value="TreeGrafter"/>
</dbReference>
<evidence type="ECO:0000313" key="5">
    <source>
        <dbReference type="RefSeq" id="XP_029636429.1"/>
    </source>
</evidence>
<dbReference type="Pfam" id="PF21057">
    <property type="entry name" value="Hikeshi-like_C"/>
    <property type="match status" value="1"/>
</dbReference>
<protein>
    <submittedName>
        <fullName evidence="5">Protein Hikeshi</fullName>
    </submittedName>
</protein>
<evidence type="ECO:0000259" key="3">
    <source>
        <dbReference type="Pfam" id="PF21057"/>
    </source>
</evidence>
<accession>A0A6P7SDE9</accession>
<dbReference type="InterPro" id="IPR008493">
    <property type="entry name" value="Hikeshi-like_N"/>
</dbReference>
<sequence>MFGVIVAGRFVQTNCEQVTENQFLFNILESENINHIVVFLTGQIPFPDGYGGAVYFSWPSLTGPSWILLGHITNIKPSAIFKVSKLKSTEASLNPFGVMASQPVNVSQIGISVEPLQDLSQQTPATSAAVSNLEPFMDFSKKMVENLFNFASSFASKTPMNPSESYIPFSTLEKWYNNFLRKMEQDPYFWRS</sequence>
<dbReference type="GO" id="GO:0006606">
    <property type="term" value="P:protein import into nucleus"/>
    <property type="evidence" value="ECO:0007669"/>
    <property type="project" value="TreeGrafter"/>
</dbReference>
<name>A0A6P7SDE9_9MOLL</name>
<dbReference type="PANTHER" id="PTHR12925:SF0">
    <property type="entry name" value="PROTEIN HIKESHI"/>
    <property type="match status" value="1"/>
</dbReference>
<dbReference type="InterPro" id="IPR048364">
    <property type="entry name" value="Hikeshi-like_C"/>
</dbReference>
<dbReference type="KEGG" id="osn:115211849"/>
<keyword evidence="4" id="KW-1185">Reference proteome</keyword>